<dbReference type="SUPFAM" id="SSF51206">
    <property type="entry name" value="cAMP-binding domain-like"/>
    <property type="match status" value="1"/>
</dbReference>
<keyword evidence="11" id="KW-0407">Ion channel</keyword>
<keyword evidence="5" id="KW-0631">Potassium channel</keyword>
<dbReference type="OMA" id="HSYLVAW"/>
<dbReference type="PROSITE" id="PS50042">
    <property type="entry name" value="CNMP_BINDING_3"/>
    <property type="match status" value="1"/>
</dbReference>
<evidence type="ECO:0000256" key="12">
    <source>
        <dbReference type="SAM" id="Phobius"/>
    </source>
</evidence>
<evidence type="ECO:0000313" key="14">
    <source>
        <dbReference type="EMBL" id="CEO97745.1"/>
    </source>
</evidence>
<feature type="transmembrane region" description="Helical" evidence="12">
    <location>
        <begin position="138"/>
        <end position="156"/>
    </location>
</feature>
<keyword evidence="2" id="KW-0813">Transport</keyword>
<evidence type="ECO:0000256" key="11">
    <source>
        <dbReference type="ARBA" id="ARBA00023303"/>
    </source>
</evidence>
<dbReference type="Pfam" id="PF00520">
    <property type="entry name" value="Ion_trans"/>
    <property type="match status" value="1"/>
</dbReference>
<dbReference type="InterPro" id="IPR003938">
    <property type="entry name" value="K_chnl_volt-dep_EAG/ELK/ERG"/>
</dbReference>
<sequence length="585" mass="66162">MASWPSGSATTMVDLDMSLDNGDLTDGHLPSESMFLRRHDIRLRRSAMRFPVFRLQHPAMTVWRAVLMLVAVVDAFIVPVSFVFFPHRSTHLNTGELVVDCLFLVAIAVNFNLQVPLKNGQVVAERKQIAKYYLRHDFVLDLIFAIPYEFLSYQLAVVNVSKVGIRTFRLVRAVQLLRLIRIVEVERLSKSLLFAIAIRLQTFRAIQLVLFVIIVGHWTACAFAWMTFPSDARRVLPGELYVASMEWSLSTITTLGNAYVVNTSEPGRIFACVIMAVGVCVFTFAIGLIVEYNRRGSRRTVEFHTQFERVEKYLRARHVPPDLKAQILEHFAFSKNLSTARAFGERLLLRELPRKIRGDIARYITTTSQVPSLQGASPLILELFVVMDARCYPPNEVLFKAFEPVDRLFIVTSGVVERRYAGAVAEPEVLGPGAHFGATSLLEVYPMPPATVRTLSRCELHVLDRQALIQTLHQHPDIRREILEEAGRRLQAPPVDQHHAPRHIAGLAFADERYGVFTEAPKTMDRVEFAALNALIQRMSLRQARALFLTVESLASRWHVQRALFAAVGTVLDELFQHPDMLAAS</sequence>
<dbReference type="SMART" id="SM00100">
    <property type="entry name" value="cNMP"/>
    <property type="match status" value="1"/>
</dbReference>
<dbReference type="Pfam" id="PF00027">
    <property type="entry name" value="cNMP_binding"/>
    <property type="match status" value="1"/>
</dbReference>
<dbReference type="SUPFAM" id="SSF81324">
    <property type="entry name" value="Voltage-gated potassium channels"/>
    <property type="match status" value="1"/>
</dbReference>
<keyword evidence="15" id="KW-1185">Reference proteome</keyword>
<dbReference type="EMBL" id="CDSF01000080">
    <property type="protein sequence ID" value="CEO97745.1"/>
    <property type="molecule type" value="Genomic_DNA"/>
</dbReference>
<evidence type="ECO:0000256" key="7">
    <source>
        <dbReference type="ARBA" id="ARBA00022958"/>
    </source>
</evidence>
<feature type="domain" description="Cyclic nucleotide-binding" evidence="13">
    <location>
        <begin position="382"/>
        <end position="489"/>
    </location>
</feature>
<keyword evidence="6" id="KW-0851">Voltage-gated channel</keyword>
<protein>
    <recommendedName>
        <fullName evidence="13">Cyclic nucleotide-binding domain-containing protein</fullName>
    </recommendedName>
</protein>
<reference evidence="14 15" key="1">
    <citation type="submission" date="2015-02" db="EMBL/GenBank/DDBJ databases">
        <authorList>
            <person name="Chooi Y.-H."/>
        </authorList>
    </citation>
    <scope>NUCLEOTIDE SEQUENCE [LARGE SCALE GENOMIC DNA]</scope>
    <source>
        <strain evidence="14">E3</strain>
    </source>
</reference>
<accession>A0A0G4IR56</accession>
<proteinExistence type="predicted"/>
<dbReference type="AlphaFoldDB" id="A0A0G4IR56"/>
<dbReference type="InterPro" id="IPR018490">
    <property type="entry name" value="cNMP-bd_dom_sf"/>
</dbReference>
<dbReference type="Gene3D" id="2.60.120.10">
    <property type="entry name" value="Jelly Rolls"/>
    <property type="match status" value="1"/>
</dbReference>
<keyword evidence="8 12" id="KW-1133">Transmembrane helix</keyword>
<dbReference type="PANTHER" id="PTHR10217:SF435">
    <property type="entry name" value="POTASSIUM VOLTAGE-GATED CHANNEL PROTEIN EAG"/>
    <property type="match status" value="1"/>
</dbReference>
<dbReference type="InterPro" id="IPR050818">
    <property type="entry name" value="KCNH_animal-type"/>
</dbReference>
<name>A0A0G4IR56_PLABS</name>
<feature type="transmembrane region" description="Helical" evidence="12">
    <location>
        <begin position="208"/>
        <end position="228"/>
    </location>
</feature>
<dbReference type="Gene3D" id="1.10.287.630">
    <property type="entry name" value="Helix hairpin bin"/>
    <property type="match status" value="1"/>
</dbReference>
<evidence type="ECO:0000313" key="15">
    <source>
        <dbReference type="Proteomes" id="UP000039324"/>
    </source>
</evidence>
<evidence type="ECO:0000256" key="1">
    <source>
        <dbReference type="ARBA" id="ARBA00004141"/>
    </source>
</evidence>
<dbReference type="InterPro" id="IPR000595">
    <property type="entry name" value="cNMP-bd_dom"/>
</dbReference>
<evidence type="ECO:0000256" key="5">
    <source>
        <dbReference type="ARBA" id="ARBA00022826"/>
    </source>
</evidence>
<dbReference type="STRING" id="37360.A0A0G4IR56"/>
<keyword evidence="9" id="KW-0406">Ion transport</keyword>
<keyword evidence="10 12" id="KW-0472">Membrane</keyword>
<evidence type="ECO:0000256" key="6">
    <source>
        <dbReference type="ARBA" id="ARBA00022882"/>
    </source>
</evidence>
<gene>
    <name evidence="14" type="ORF">PBRA_005859</name>
</gene>
<dbReference type="PANTHER" id="PTHR10217">
    <property type="entry name" value="VOLTAGE AND LIGAND GATED POTASSIUM CHANNEL"/>
    <property type="match status" value="1"/>
</dbReference>
<evidence type="ECO:0000256" key="9">
    <source>
        <dbReference type="ARBA" id="ARBA00023065"/>
    </source>
</evidence>
<dbReference type="InterPro" id="IPR005821">
    <property type="entry name" value="Ion_trans_dom"/>
</dbReference>
<dbReference type="GO" id="GO:0034702">
    <property type="term" value="C:monoatomic ion channel complex"/>
    <property type="evidence" value="ECO:0007669"/>
    <property type="project" value="UniProtKB-KW"/>
</dbReference>
<evidence type="ECO:0000259" key="13">
    <source>
        <dbReference type="PROSITE" id="PS50042"/>
    </source>
</evidence>
<dbReference type="Gene3D" id="1.10.287.70">
    <property type="match status" value="1"/>
</dbReference>
<keyword evidence="7" id="KW-0630">Potassium</keyword>
<evidence type="ECO:0000256" key="10">
    <source>
        <dbReference type="ARBA" id="ARBA00023136"/>
    </source>
</evidence>
<organism evidence="14 15">
    <name type="scientific">Plasmodiophora brassicae</name>
    <name type="common">Clubroot disease agent</name>
    <dbReference type="NCBI Taxonomy" id="37360"/>
    <lineage>
        <taxon>Eukaryota</taxon>
        <taxon>Sar</taxon>
        <taxon>Rhizaria</taxon>
        <taxon>Endomyxa</taxon>
        <taxon>Phytomyxea</taxon>
        <taxon>Plasmodiophorida</taxon>
        <taxon>Plasmodiophoridae</taxon>
        <taxon>Plasmodiophora</taxon>
    </lineage>
</organism>
<keyword evidence="3" id="KW-0633">Potassium transport</keyword>
<dbReference type="GO" id="GO:0005249">
    <property type="term" value="F:voltage-gated potassium channel activity"/>
    <property type="evidence" value="ECO:0007669"/>
    <property type="project" value="InterPro"/>
</dbReference>
<dbReference type="CDD" id="cd00038">
    <property type="entry name" value="CAP_ED"/>
    <property type="match status" value="1"/>
</dbReference>
<evidence type="ECO:0000256" key="8">
    <source>
        <dbReference type="ARBA" id="ARBA00022989"/>
    </source>
</evidence>
<dbReference type="GO" id="GO:0042391">
    <property type="term" value="P:regulation of membrane potential"/>
    <property type="evidence" value="ECO:0007669"/>
    <property type="project" value="TreeGrafter"/>
</dbReference>
<evidence type="ECO:0000256" key="4">
    <source>
        <dbReference type="ARBA" id="ARBA00022692"/>
    </source>
</evidence>
<feature type="transmembrane region" description="Helical" evidence="12">
    <location>
        <begin position="62"/>
        <end position="85"/>
    </location>
</feature>
<dbReference type="PRINTS" id="PR01463">
    <property type="entry name" value="EAGCHANLFMLY"/>
</dbReference>
<dbReference type="Proteomes" id="UP000039324">
    <property type="component" value="Unassembled WGS sequence"/>
</dbReference>
<keyword evidence="4 12" id="KW-0812">Transmembrane</keyword>
<comment type="subcellular location">
    <subcellularLocation>
        <location evidence="1">Membrane</location>
        <topology evidence="1">Multi-pass membrane protein</topology>
    </subcellularLocation>
</comment>
<dbReference type="GO" id="GO:0005886">
    <property type="term" value="C:plasma membrane"/>
    <property type="evidence" value="ECO:0007669"/>
    <property type="project" value="TreeGrafter"/>
</dbReference>
<dbReference type="InterPro" id="IPR014710">
    <property type="entry name" value="RmlC-like_jellyroll"/>
</dbReference>
<evidence type="ECO:0000256" key="3">
    <source>
        <dbReference type="ARBA" id="ARBA00022538"/>
    </source>
</evidence>
<evidence type="ECO:0000256" key="2">
    <source>
        <dbReference type="ARBA" id="ARBA00022448"/>
    </source>
</evidence>
<feature type="transmembrane region" description="Helical" evidence="12">
    <location>
        <begin position="267"/>
        <end position="290"/>
    </location>
</feature>
<dbReference type="OrthoDB" id="421226at2759"/>